<organism evidence="1">
    <name type="scientific">Brugia timori</name>
    <dbReference type="NCBI Taxonomy" id="42155"/>
    <lineage>
        <taxon>Eukaryota</taxon>
        <taxon>Metazoa</taxon>
        <taxon>Ecdysozoa</taxon>
        <taxon>Nematoda</taxon>
        <taxon>Chromadorea</taxon>
        <taxon>Rhabditida</taxon>
        <taxon>Spirurina</taxon>
        <taxon>Spiruromorpha</taxon>
        <taxon>Filarioidea</taxon>
        <taxon>Onchocercidae</taxon>
        <taxon>Brugia</taxon>
    </lineage>
</organism>
<accession>A0A0R3R217</accession>
<proteinExistence type="predicted"/>
<dbReference type="AlphaFoldDB" id="A0A0R3R217"/>
<name>A0A0R3R217_9BILA</name>
<evidence type="ECO:0000313" key="1">
    <source>
        <dbReference type="WBParaSite" id="BTMF_0001405701-mRNA-1"/>
    </source>
</evidence>
<dbReference type="WBParaSite" id="BTMF_0001405701-mRNA-1">
    <property type="protein sequence ID" value="BTMF_0001405701-mRNA-1"/>
    <property type="gene ID" value="BTMF_0001405701"/>
</dbReference>
<sequence length="69" mass="7842">MYHQNPVERPPGGFSTFVDARIPRVSSRADLELFNITGTNKNPKILTFPLLQFVHHKWSLQVSSGQSTF</sequence>
<reference evidence="1" key="1">
    <citation type="submission" date="2017-02" db="UniProtKB">
        <authorList>
            <consortium name="WormBaseParasite"/>
        </authorList>
    </citation>
    <scope>IDENTIFICATION</scope>
</reference>
<protein>
    <submittedName>
        <fullName evidence="1">Uncharacterized protein</fullName>
    </submittedName>
</protein>